<name>A0ABX8ESK1_9PSED</name>
<feature type="transmembrane region" description="Helical" evidence="1">
    <location>
        <begin position="216"/>
        <end position="233"/>
    </location>
</feature>
<keyword evidence="1" id="KW-1133">Transmembrane helix</keyword>
<feature type="transmembrane region" description="Helical" evidence="1">
    <location>
        <begin position="64"/>
        <end position="82"/>
    </location>
</feature>
<sequence length="468" mass="52758">MRWDILIKGTWLLVLAGIALIGACALAEYQGSAWVYILFTVLSTAVLFFGFGRGAIFFDSFIGVLLWIGFWLKFSVHTAFSHGRFNISVGAFDASPASLDQVLLVVCCALAAILLVRFIRQRFFFSYPDTMPDISYTGLYAFYRKYRIALLTAFILAVLAVCISNAWFGIYQRGLVERVKLPFGLNGVYAWLLMFGMASVSAIILRFEFELNRDRYWVAIVIALLEVALSNVSLWSRGMILNGSALMYGAVAQFRRQEPRLRLGLAGFVVVVFGTLFVASVLSVNYLRAKTYYTDYTPAQREGAVVEQTSTLFLDRWVGVEGVMSVVGSTDKGWPMFKEALSEKFDKTVNSFYDKHFVESSYDNSRGDGTHFVSLPGYIAFLFYPGSYLFLFCAVFAFSVVAAFVEYMVYRLGGKNLVFCALIAQVIAFRYTSFGYVPLQSYMLFGSILLNVLILFSVDRFLRYSYKT</sequence>
<dbReference type="RefSeq" id="WP_214378822.1">
    <property type="nucleotide sequence ID" value="NZ_CP075566.1"/>
</dbReference>
<feature type="transmembrane region" description="Helical" evidence="1">
    <location>
        <begin position="188"/>
        <end position="209"/>
    </location>
</feature>
<accession>A0ABX8ESK1</accession>
<evidence type="ECO:0008006" key="4">
    <source>
        <dbReference type="Google" id="ProtNLM"/>
    </source>
</evidence>
<gene>
    <name evidence="2" type="ORF">KJF94_22240</name>
</gene>
<keyword evidence="1" id="KW-0812">Transmembrane</keyword>
<keyword evidence="1" id="KW-0472">Membrane</keyword>
<feature type="transmembrane region" description="Helical" evidence="1">
    <location>
        <begin position="442"/>
        <end position="462"/>
    </location>
</feature>
<reference evidence="2 3" key="1">
    <citation type="submission" date="2021-05" db="EMBL/GenBank/DDBJ databases">
        <title>Complete genome of the cytokinin-producing biocontrol strain Pseudomonas fluorescens G20-18.</title>
        <authorList>
            <person name="Nielsen T.K."/>
            <person name="Mekureyaw M.F."/>
            <person name="Hansen L.H."/>
            <person name="Nicolaisen M.H."/>
            <person name="Roitsch T.G."/>
            <person name="Hennessy R.C."/>
        </authorList>
    </citation>
    <scope>NUCLEOTIDE SEQUENCE [LARGE SCALE GENOMIC DNA]</scope>
    <source>
        <strain evidence="2 3">G20-18</strain>
    </source>
</reference>
<evidence type="ECO:0000256" key="1">
    <source>
        <dbReference type="SAM" id="Phobius"/>
    </source>
</evidence>
<evidence type="ECO:0000313" key="2">
    <source>
        <dbReference type="EMBL" id="QVW22557.1"/>
    </source>
</evidence>
<feature type="transmembrane region" description="Helical" evidence="1">
    <location>
        <begin position="148"/>
        <end position="168"/>
    </location>
</feature>
<evidence type="ECO:0000313" key="3">
    <source>
        <dbReference type="Proteomes" id="UP000681155"/>
    </source>
</evidence>
<dbReference type="PROSITE" id="PS51257">
    <property type="entry name" value="PROKAR_LIPOPROTEIN"/>
    <property type="match status" value="1"/>
</dbReference>
<feature type="transmembrane region" description="Helical" evidence="1">
    <location>
        <begin position="378"/>
        <end position="405"/>
    </location>
</feature>
<keyword evidence="3" id="KW-1185">Reference proteome</keyword>
<feature type="transmembrane region" description="Helical" evidence="1">
    <location>
        <begin position="263"/>
        <end position="287"/>
    </location>
</feature>
<protein>
    <recommendedName>
        <fullName evidence="4">Oligosaccharide repeat unit polymerase</fullName>
    </recommendedName>
</protein>
<dbReference type="Proteomes" id="UP000681155">
    <property type="component" value="Chromosome"/>
</dbReference>
<feature type="transmembrane region" description="Helical" evidence="1">
    <location>
        <begin position="35"/>
        <end position="52"/>
    </location>
</feature>
<proteinExistence type="predicted"/>
<dbReference type="EMBL" id="CP075566">
    <property type="protein sequence ID" value="QVW22557.1"/>
    <property type="molecule type" value="Genomic_DNA"/>
</dbReference>
<feature type="transmembrane region" description="Helical" evidence="1">
    <location>
        <begin position="102"/>
        <end position="119"/>
    </location>
</feature>
<organism evidence="2 3">
    <name type="scientific">Pseudomonas hormoni</name>
    <dbReference type="NCBI Taxonomy" id="3093767"/>
    <lineage>
        <taxon>Bacteria</taxon>
        <taxon>Pseudomonadati</taxon>
        <taxon>Pseudomonadota</taxon>
        <taxon>Gammaproteobacteria</taxon>
        <taxon>Pseudomonadales</taxon>
        <taxon>Pseudomonadaceae</taxon>
        <taxon>Pseudomonas</taxon>
    </lineage>
</organism>